<comment type="caution">
    <text evidence="8">The sequence shown here is derived from an EMBL/GenBank/DDBJ whole genome shotgun (WGS) entry which is preliminary data.</text>
</comment>
<name>A0A9P5CN61_CRYP1</name>
<feature type="transmembrane region" description="Helical" evidence="6">
    <location>
        <begin position="220"/>
        <end position="238"/>
    </location>
</feature>
<feature type="transmembrane region" description="Helical" evidence="6">
    <location>
        <begin position="163"/>
        <end position="183"/>
    </location>
</feature>
<dbReference type="PANTHER" id="PTHR33048">
    <property type="entry name" value="PTH11-LIKE INTEGRAL MEMBRANE PROTEIN (AFU_ORTHOLOGUE AFUA_5G11245)"/>
    <property type="match status" value="1"/>
</dbReference>
<dbReference type="Proteomes" id="UP000803844">
    <property type="component" value="Unassembled WGS sequence"/>
</dbReference>
<evidence type="ECO:0000313" key="9">
    <source>
        <dbReference type="Proteomes" id="UP000803844"/>
    </source>
</evidence>
<dbReference type="Pfam" id="PF20684">
    <property type="entry name" value="Fung_rhodopsin"/>
    <property type="match status" value="1"/>
</dbReference>
<feature type="transmembrane region" description="Helical" evidence="6">
    <location>
        <begin position="92"/>
        <end position="113"/>
    </location>
</feature>
<protein>
    <recommendedName>
        <fullName evidence="7">Rhodopsin domain-containing protein</fullName>
    </recommendedName>
</protein>
<feature type="transmembrane region" description="Helical" evidence="6">
    <location>
        <begin position="250"/>
        <end position="269"/>
    </location>
</feature>
<feature type="non-terminal residue" evidence="8">
    <location>
        <position position="1"/>
    </location>
</feature>
<keyword evidence="2 6" id="KW-0812">Transmembrane</keyword>
<evidence type="ECO:0000313" key="8">
    <source>
        <dbReference type="EMBL" id="KAF3765109.1"/>
    </source>
</evidence>
<evidence type="ECO:0000259" key="7">
    <source>
        <dbReference type="Pfam" id="PF20684"/>
    </source>
</evidence>
<evidence type="ECO:0000256" key="2">
    <source>
        <dbReference type="ARBA" id="ARBA00022692"/>
    </source>
</evidence>
<evidence type="ECO:0000256" key="5">
    <source>
        <dbReference type="ARBA" id="ARBA00038359"/>
    </source>
</evidence>
<dbReference type="RefSeq" id="XP_040776070.1">
    <property type="nucleotide sequence ID" value="XM_040916108.1"/>
</dbReference>
<dbReference type="InterPro" id="IPR052337">
    <property type="entry name" value="SAT4-like"/>
</dbReference>
<feature type="non-terminal residue" evidence="8">
    <location>
        <position position="319"/>
    </location>
</feature>
<feature type="transmembrane region" description="Helical" evidence="6">
    <location>
        <begin position="284"/>
        <end position="309"/>
    </location>
</feature>
<keyword evidence="3 6" id="KW-1133">Transmembrane helix</keyword>
<sequence length="319" mass="35595">VPHNNESSAHVGSPPNTQRDWYIVRGLLRAIGLVDEDPAHGYVVAAVDTGDEFTSKRPGVIAGLVIVLVAITGVTGARLAMRASVSQMRFGADDWATIAAALVMAIVGGGDHIWQHTYEEYNIFNYYGTIDKLIFYVTVALIKTSLTLFIRRLADRTSLKWRWFCDLFLFTLAVYIIGAIFWFCFSCDPARAQWDRLYGGQLDTPASCVNTVLQGEVLNITHVVQGVILLSSPVVILWKVRMNSKKKMRLFLIWAVGLLVVLFGLMRMLRTNFTSDITWTYTELLVWTTLDVSVGIVVISLPVLDAWLADGARKAMTKM</sequence>
<dbReference type="AlphaFoldDB" id="A0A9P5CN61"/>
<dbReference type="EMBL" id="MU032348">
    <property type="protein sequence ID" value="KAF3765109.1"/>
    <property type="molecule type" value="Genomic_DNA"/>
</dbReference>
<evidence type="ECO:0000256" key="4">
    <source>
        <dbReference type="ARBA" id="ARBA00023136"/>
    </source>
</evidence>
<dbReference type="PANTHER" id="PTHR33048:SF129">
    <property type="entry name" value="INTEGRAL MEMBRANE PROTEIN-RELATED"/>
    <property type="match status" value="1"/>
</dbReference>
<comment type="subcellular location">
    <subcellularLocation>
        <location evidence="1">Membrane</location>
        <topology evidence="1">Multi-pass membrane protein</topology>
    </subcellularLocation>
</comment>
<accession>A0A9P5CN61</accession>
<evidence type="ECO:0000256" key="6">
    <source>
        <dbReference type="SAM" id="Phobius"/>
    </source>
</evidence>
<feature type="domain" description="Rhodopsin" evidence="7">
    <location>
        <begin position="77"/>
        <end position="307"/>
    </location>
</feature>
<dbReference type="OrthoDB" id="444631at2759"/>
<dbReference type="GeneID" id="63833237"/>
<keyword evidence="9" id="KW-1185">Reference proteome</keyword>
<evidence type="ECO:0000256" key="3">
    <source>
        <dbReference type="ARBA" id="ARBA00022989"/>
    </source>
</evidence>
<keyword evidence="4 6" id="KW-0472">Membrane</keyword>
<feature type="transmembrane region" description="Helical" evidence="6">
    <location>
        <begin position="133"/>
        <end position="151"/>
    </location>
</feature>
<gene>
    <name evidence="8" type="ORF">M406DRAFT_240003</name>
</gene>
<comment type="similarity">
    <text evidence="5">Belongs to the SAT4 family.</text>
</comment>
<feature type="transmembrane region" description="Helical" evidence="6">
    <location>
        <begin position="60"/>
        <end position="80"/>
    </location>
</feature>
<dbReference type="InterPro" id="IPR049326">
    <property type="entry name" value="Rhodopsin_dom_fungi"/>
</dbReference>
<dbReference type="GO" id="GO:0016020">
    <property type="term" value="C:membrane"/>
    <property type="evidence" value="ECO:0007669"/>
    <property type="project" value="UniProtKB-SubCell"/>
</dbReference>
<proteinExistence type="inferred from homology"/>
<organism evidence="8 9">
    <name type="scientific">Cryphonectria parasitica (strain ATCC 38755 / EP155)</name>
    <dbReference type="NCBI Taxonomy" id="660469"/>
    <lineage>
        <taxon>Eukaryota</taxon>
        <taxon>Fungi</taxon>
        <taxon>Dikarya</taxon>
        <taxon>Ascomycota</taxon>
        <taxon>Pezizomycotina</taxon>
        <taxon>Sordariomycetes</taxon>
        <taxon>Sordariomycetidae</taxon>
        <taxon>Diaporthales</taxon>
        <taxon>Cryphonectriaceae</taxon>
        <taxon>Cryphonectria-Endothia species complex</taxon>
        <taxon>Cryphonectria</taxon>
    </lineage>
</organism>
<reference evidence="8" key="1">
    <citation type="journal article" date="2020" name="Phytopathology">
        <title>Genome sequence of the chestnut blight fungus Cryphonectria parasitica EP155: A fundamental resource for an archetypical invasive plant pathogen.</title>
        <authorList>
            <person name="Crouch J.A."/>
            <person name="Dawe A."/>
            <person name="Aerts A."/>
            <person name="Barry K."/>
            <person name="Churchill A.C.L."/>
            <person name="Grimwood J."/>
            <person name="Hillman B."/>
            <person name="Milgroom M.G."/>
            <person name="Pangilinan J."/>
            <person name="Smith M."/>
            <person name="Salamov A."/>
            <person name="Schmutz J."/>
            <person name="Yadav J."/>
            <person name="Grigoriev I.V."/>
            <person name="Nuss D."/>
        </authorList>
    </citation>
    <scope>NUCLEOTIDE SEQUENCE</scope>
    <source>
        <strain evidence="8">EP155</strain>
    </source>
</reference>
<evidence type="ECO:0000256" key="1">
    <source>
        <dbReference type="ARBA" id="ARBA00004141"/>
    </source>
</evidence>